<dbReference type="Proteomes" id="UP000436088">
    <property type="component" value="Unassembled WGS sequence"/>
</dbReference>
<dbReference type="InterPro" id="IPR025659">
    <property type="entry name" value="Tubby-like_C"/>
</dbReference>
<dbReference type="SUPFAM" id="SSF54518">
    <property type="entry name" value="Tubby C-terminal domain-like"/>
    <property type="match status" value="1"/>
</dbReference>
<reference evidence="2" key="1">
    <citation type="submission" date="2019-09" db="EMBL/GenBank/DDBJ databases">
        <title>Draft genome information of white flower Hibiscus syriacus.</title>
        <authorList>
            <person name="Kim Y.-M."/>
        </authorList>
    </citation>
    <scope>NUCLEOTIDE SEQUENCE [LARGE SCALE GENOMIC DNA]</scope>
    <source>
        <strain evidence="2">YM2019G1</strain>
    </source>
</reference>
<organism evidence="2 3">
    <name type="scientific">Hibiscus syriacus</name>
    <name type="common">Rose of Sharon</name>
    <dbReference type="NCBI Taxonomy" id="106335"/>
    <lineage>
        <taxon>Eukaryota</taxon>
        <taxon>Viridiplantae</taxon>
        <taxon>Streptophyta</taxon>
        <taxon>Embryophyta</taxon>
        <taxon>Tracheophyta</taxon>
        <taxon>Spermatophyta</taxon>
        <taxon>Magnoliopsida</taxon>
        <taxon>eudicotyledons</taxon>
        <taxon>Gunneridae</taxon>
        <taxon>Pentapetalae</taxon>
        <taxon>rosids</taxon>
        <taxon>malvids</taxon>
        <taxon>Malvales</taxon>
        <taxon>Malvaceae</taxon>
        <taxon>Malvoideae</taxon>
        <taxon>Hibiscus</taxon>
    </lineage>
</organism>
<dbReference type="AlphaFoldDB" id="A0A6A2XHX0"/>
<comment type="similarity">
    <text evidence="1">Belongs to the LOR family.</text>
</comment>
<dbReference type="PANTHER" id="PTHR31087">
    <property type="match status" value="1"/>
</dbReference>
<gene>
    <name evidence="2" type="ORF">F3Y22_tig00112249pilonHSYRG00412</name>
</gene>
<evidence type="ECO:0000313" key="3">
    <source>
        <dbReference type="Proteomes" id="UP000436088"/>
    </source>
</evidence>
<sequence length="237" mass="27006">MTRRMERATLAVMVMVEKGGDYELSKANRCNIDCGVCLNIPVNGIKLMFLKSSNPAIYSQRMEVDEMVKVVEERFCMPYTMELLVKKRLQSFSKYHYQVLDAAGNLLLQVDGGVWKFQKKRVMRDPAGLPVATLRSKALSWKHEWVIHQGESSESSHFLCCVRRSSAMRIKNNQDVYLGNGGRDFHVSASLSSLSFKVKRGNTVIAEVRHSFTHGPAAWVMKLSRLKFIRMLIMPSL</sequence>
<evidence type="ECO:0000313" key="2">
    <source>
        <dbReference type="EMBL" id="KAE8669390.1"/>
    </source>
</evidence>
<dbReference type="InterPro" id="IPR038595">
    <property type="entry name" value="LOR_sf"/>
</dbReference>
<dbReference type="Pfam" id="PF04525">
    <property type="entry name" value="LOR"/>
    <property type="match status" value="1"/>
</dbReference>
<evidence type="ECO:0000256" key="1">
    <source>
        <dbReference type="ARBA" id="ARBA00005437"/>
    </source>
</evidence>
<keyword evidence="3" id="KW-1185">Reference proteome</keyword>
<name>A0A6A2XHX0_HIBSY</name>
<dbReference type="InterPro" id="IPR007612">
    <property type="entry name" value="LOR"/>
</dbReference>
<protein>
    <submittedName>
        <fullName evidence="2">Protein LURP-one-related 14-like isoform X3</fullName>
    </submittedName>
</protein>
<comment type="caution">
    <text evidence="2">The sequence shown here is derived from an EMBL/GenBank/DDBJ whole genome shotgun (WGS) entry which is preliminary data.</text>
</comment>
<proteinExistence type="inferred from homology"/>
<dbReference type="PANTHER" id="PTHR31087:SF17">
    <property type="entry name" value="PROTEIN LURP-ONE-RELATED 14-RELATED"/>
    <property type="match status" value="1"/>
</dbReference>
<dbReference type="EMBL" id="VEPZ02001530">
    <property type="protein sequence ID" value="KAE8669390.1"/>
    <property type="molecule type" value="Genomic_DNA"/>
</dbReference>
<accession>A0A6A2XHX0</accession>
<dbReference type="Gene3D" id="2.40.160.200">
    <property type="entry name" value="LURP1-related"/>
    <property type="match status" value="1"/>
</dbReference>